<accession>A0ABU1TUW4</accession>
<feature type="coiled-coil region" evidence="1">
    <location>
        <begin position="628"/>
        <end position="662"/>
    </location>
</feature>
<keyword evidence="4" id="KW-1185">Reference proteome</keyword>
<evidence type="ECO:0000259" key="2">
    <source>
        <dbReference type="Pfam" id="PF15640"/>
    </source>
</evidence>
<comment type="caution">
    <text evidence="3">The sequence shown here is derived from an EMBL/GenBank/DDBJ whole genome shotgun (WGS) entry which is preliminary data.</text>
</comment>
<dbReference type="Proteomes" id="UP001255185">
    <property type="component" value="Unassembled WGS sequence"/>
</dbReference>
<dbReference type="InterPro" id="IPR028912">
    <property type="entry name" value="Tox-MPTase4_dom"/>
</dbReference>
<proteinExistence type="predicted"/>
<sequence length="845" mass="97572">MSDFKEIIDYLKFHRRQEAFEKSNCRMATKVDLDYTIAGIPHEDDLIFVDKLELENATLYKKLDQEIEGNLYILAQNNTLQYYIKKNDSNNLFRRIPLELSTDWESLDPDDLKMIALDAEPVFYYDYLNLIIIAPSLEEVTVFPDNFAYHPNDVANDVANEGNYLFNFKDHEGYDLGLSDLFLRTLMSSAAQTIFSLLKKQVTFTKDAKPGLVCLLPRFDIKATTYTLSYAYYERGISLSDVALSLEFKSYGAMAEFLNQTIFYALHDIDNFIDDDPTTSTSRELFIDEYVYYLNSHLRFGNYNQMMETLYFVPIFLFKKIDRNFLWDVLTTLLEHSVTNFGPNTEDIVIRILEGLAESYENKNIFLGNLIHIKTRDKKPLLERLLYRVDGQNNQKMILFLYNIWKISRFTIPDIEKNPEFKSTNGPIFLPYESQKWAGFYFSNANVDFVNQEIIVDYETGKKIVEPIRRKTEDGVWVDDFKEKEIIENYTYHPFYPIFIKNVEKQETTIVFDSIIPAFLLYANENKAFWHNFIKTGEYVLDIATTFSGIGNLAKFRHLAKLGQAGSLIAKIKLGAGIVEVSSGVANTLLKLTGFEDTATGKSLQEYLFWLELLSLSGEITVAIKNGLQKSAKKLVEKSEDLSKLEKQLDDLVEQGQVARKEADELLVHLETVAEIDFLAKWDIPLTGPGGKGFLGGQKLGRKEIKLWISKIEDISNGKAVLKIIDETNDTLKGGQAGFNPFTMEIFVKKGVTEYEIFHEFKHLEEFMKLGKEEYIKGWKSVGGTPEQHLTRQYQREMYVYNQVMKEAKKFNKEQLKHAYEENISPVINKLQRAGIEINKIKITK</sequence>
<evidence type="ECO:0000256" key="1">
    <source>
        <dbReference type="SAM" id="Coils"/>
    </source>
</evidence>
<dbReference type="RefSeq" id="WP_310028955.1">
    <property type="nucleotide sequence ID" value="NZ_JAVDVI010000029.1"/>
</dbReference>
<evidence type="ECO:0000313" key="4">
    <source>
        <dbReference type="Proteomes" id="UP001255185"/>
    </source>
</evidence>
<evidence type="ECO:0000313" key="3">
    <source>
        <dbReference type="EMBL" id="MDR6969663.1"/>
    </source>
</evidence>
<protein>
    <recommendedName>
        <fullName evidence="2">Tox-MPTase4 domain-containing protein</fullName>
    </recommendedName>
</protein>
<gene>
    <name evidence="3" type="ORF">J2X31_003697</name>
</gene>
<dbReference type="EMBL" id="JAVDVI010000029">
    <property type="protein sequence ID" value="MDR6969663.1"/>
    <property type="molecule type" value="Genomic_DNA"/>
</dbReference>
<reference evidence="3 4" key="1">
    <citation type="submission" date="2023-07" db="EMBL/GenBank/DDBJ databases">
        <title>Sorghum-associated microbial communities from plants grown in Nebraska, USA.</title>
        <authorList>
            <person name="Schachtman D."/>
        </authorList>
    </citation>
    <scope>NUCLEOTIDE SEQUENCE [LARGE SCALE GENOMIC DNA]</scope>
    <source>
        <strain evidence="3 4">3773</strain>
    </source>
</reference>
<keyword evidence="1" id="KW-0175">Coiled coil</keyword>
<dbReference type="Pfam" id="PF15640">
    <property type="entry name" value="Tox-MPTase4"/>
    <property type="match status" value="1"/>
</dbReference>
<organism evidence="3 4">
    <name type="scientific">Flavobacterium arsenatis</name>
    <dbReference type="NCBI Taxonomy" id="1484332"/>
    <lineage>
        <taxon>Bacteria</taxon>
        <taxon>Pseudomonadati</taxon>
        <taxon>Bacteroidota</taxon>
        <taxon>Flavobacteriia</taxon>
        <taxon>Flavobacteriales</taxon>
        <taxon>Flavobacteriaceae</taxon>
        <taxon>Flavobacterium</taxon>
    </lineage>
</organism>
<feature type="domain" description="Tox-MPTase4" evidence="2">
    <location>
        <begin position="724"/>
        <end position="821"/>
    </location>
</feature>
<name>A0ABU1TUW4_9FLAO</name>